<dbReference type="GO" id="GO:0003677">
    <property type="term" value="F:DNA binding"/>
    <property type="evidence" value="ECO:0007669"/>
    <property type="project" value="InterPro"/>
</dbReference>
<name>A0A8K1CIG2_PYTOL</name>
<feature type="domain" description="BED-type" evidence="9">
    <location>
        <begin position="6"/>
        <end position="57"/>
    </location>
</feature>
<evidence type="ECO:0000256" key="6">
    <source>
        <dbReference type="ARBA" id="ARBA00023163"/>
    </source>
</evidence>
<comment type="subcellular location">
    <subcellularLocation>
        <location evidence="1">Nucleus</location>
    </subcellularLocation>
</comment>
<dbReference type="InterPro" id="IPR003656">
    <property type="entry name" value="Znf_BED"/>
</dbReference>
<organism evidence="10 11">
    <name type="scientific">Pythium oligandrum</name>
    <name type="common">Mycoparasitic fungus</name>
    <dbReference type="NCBI Taxonomy" id="41045"/>
    <lineage>
        <taxon>Eukaryota</taxon>
        <taxon>Sar</taxon>
        <taxon>Stramenopiles</taxon>
        <taxon>Oomycota</taxon>
        <taxon>Peronosporomycetes</taxon>
        <taxon>Pythiales</taxon>
        <taxon>Pythiaceae</taxon>
        <taxon>Pythium</taxon>
    </lineage>
</organism>
<dbReference type="EMBL" id="SPLM01000040">
    <property type="protein sequence ID" value="TMW64191.1"/>
    <property type="molecule type" value="Genomic_DNA"/>
</dbReference>
<evidence type="ECO:0000256" key="1">
    <source>
        <dbReference type="ARBA" id="ARBA00004123"/>
    </source>
</evidence>
<evidence type="ECO:0000259" key="9">
    <source>
        <dbReference type="PROSITE" id="PS50808"/>
    </source>
</evidence>
<reference evidence="10" key="1">
    <citation type="submission" date="2019-03" db="EMBL/GenBank/DDBJ databases">
        <title>Long read genome sequence of the mycoparasitic Pythium oligandrum ATCC 38472 isolated from sugarbeet rhizosphere.</title>
        <authorList>
            <person name="Gaulin E."/>
        </authorList>
    </citation>
    <scope>NUCLEOTIDE SEQUENCE</scope>
    <source>
        <strain evidence="10">ATCC 38472_TT</strain>
    </source>
</reference>
<dbReference type="PANTHER" id="PTHR46481">
    <property type="entry name" value="ZINC FINGER BED DOMAIN-CONTAINING PROTEIN 4"/>
    <property type="match status" value="1"/>
</dbReference>
<evidence type="ECO:0000256" key="4">
    <source>
        <dbReference type="ARBA" id="ARBA00022833"/>
    </source>
</evidence>
<dbReference type="GO" id="GO:0008270">
    <property type="term" value="F:zinc ion binding"/>
    <property type="evidence" value="ECO:0007669"/>
    <property type="project" value="UniProtKB-KW"/>
</dbReference>
<keyword evidence="3 8" id="KW-0863">Zinc-finger</keyword>
<sequence length="755" mass="84012">MTRAGRRRSVVWTCFVENAESGKRRVLCRFCQHDIVANPIRMVRHIVKYCPNADEEHKKICRDYQTLTIPARRRTGGGENGTAAASAEVSDSSMTDLTTSNGVVSTSSAVAALTFGVSHGVDDTAGLRYGSRIELHQPTPAHQTQMEVDDPTATRAQDELVLGLLTSESSLALLENAHFRSAIELLRPHFTVPSVQDVSSSIVPRLRSGLKAETDAMLRTAAVVTAQATTWTERSTVELHVTDQDHRHTLWKIMPSDRLTEVIGDFIRQVAEAVDVATRKPTPTVHLCIDAFGPLSKTLVHELLRQADPNHGILGRCMIQTTLLLLHTVLDSIPSAARVIENCASLMELGINHPDVLELLQLQSEASSAQARQVSLDSIWSAIQVVDQVARCRSAFVKLGTDTPDSVVAELVRSERFWQEVKFVCDIMRPFGYVAALSEIGQATASLLMTCHLLVHATVGQSSIPTVAEKEEFERRFVIFVQEYCDEHALACLVLDPRTRGIGLSAVGKRKARGFIVEILNRMYGSTKQSQLVEHLVKYLNHERPFDDETSWQMMAPLPRLFWMEFMSEAPALAAIALAVLAFRPFVHPLEATWKRAISRLTRDQPVPSARDEYQDLRLHSELANKQTDEHRKLVLDVCAPICHAPMFNESVWNDEHTMTDDSITTTLPSEAFQELLSHLRSLASPSLASPPSEALQLFDSTWIATSSFEDLHHMKTCLHRALFGEDVRSESHYEASVPPVADDPLPHLVETHIL</sequence>
<keyword evidence="2" id="KW-0479">Metal-binding</keyword>
<dbReference type="PANTHER" id="PTHR46481:SF10">
    <property type="entry name" value="ZINC FINGER BED DOMAIN-CONTAINING PROTEIN 39"/>
    <property type="match status" value="1"/>
</dbReference>
<protein>
    <recommendedName>
        <fullName evidence="9">BED-type domain-containing protein</fullName>
    </recommendedName>
</protein>
<evidence type="ECO:0000313" key="10">
    <source>
        <dbReference type="EMBL" id="TMW64191.1"/>
    </source>
</evidence>
<dbReference type="OrthoDB" id="111030at2759"/>
<evidence type="ECO:0000256" key="3">
    <source>
        <dbReference type="ARBA" id="ARBA00022771"/>
    </source>
</evidence>
<dbReference type="AlphaFoldDB" id="A0A8K1CIG2"/>
<comment type="caution">
    <text evidence="10">The sequence shown here is derived from an EMBL/GenBank/DDBJ whole genome shotgun (WGS) entry which is preliminary data.</text>
</comment>
<dbReference type="PROSITE" id="PS50808">
    <property type="entry name" value="ZF_BED"/>
    <property type="match status" value="1"/>
</dbReference>
<keyword evidence="11" id="KW-1185">Reference proteome</keyword>
<evidence type="ECO:0000256" key="8">
    <source>
        <dbReference type="PROSITE-ProRule" id="PRU00027"/>
    </source>
</evidence>
<evidence type="ECO:0000256" key="7">
    <source>
        <dbReference type="ARBA" id="ARBA00023242"/>
    </source>
</evidence>
<proteinExistence type="predicted"/>
<dbReference type="Proteomes" id="UP000794436">
    <property type="component" value="Unassembled WGS sequence"/>
</dbReference>
<evidence type="ECO:0000256" key="2">
    <source>
        <dbReference type="ARBA" id="ARBA00022723"/>
    </source>
</evidence>
<keyword evidence="5" id="KW-0805">Transcription regulation</keyword>
<keyword evidence="6" id="KW-0804">Transcription</keyword>
<evidence type="ECO:0000256" key="5">
    <source>
        <dbReference type="ARBA" id="ARBA00023015"/>
    </source>
</evidence>
<evidence type="ECO:0000313" key="11">
    <source>
        <dbReference type="Proteomes" id="UP000794436"/>
    </source>
</evidence>
<dbReference type="InterPro" id="IPR052035">
    <property type="entry name" value="ZnF_BED_domain_contain"/>
</dbReference>
<gene>
    <name evidence="10" type="ORF">Poli38472_012813</name>
</gene>
<dbReference type="GO" id="GO:0005634">
    <property type="term" value="C:nucleus"/>
    <property type="evidence" value="ECO:0007669"/>
    <property type="project" value="UniProtKB-SubCell"/>
</dbReference>
<keyword evidence="4" id="KW-0862">Zinc</keyword>
<keyword evidence="7" id="KW-0539">Nucleus</keyword>
<accession>A0A8K1CIG2</accession>